<feature type="transmembrane region" description="Helical" evidence="1">
    <location>
        <begin position="69"/>
        <end position="93"/>
    </location>
</feature>
<keyword evidence="1" id="KW-0472">Membrane</keyword>
<dbReference type="InterPro" id="IPR027417">
    <property type="entry name" value="P-loop_NTPase"/>
</dbReference>
<evidence type="ECO:0000259" key="2">
    <source>
        <dbReference type="Pfam" id="PF05729"/>
    </source>
</evidence>
<dbReference type="InterPro" id="IPR007111">
    <property type="entry name" value="NACHT_NTPase"/>
</dbReference>
<comment type="caution">
    <text evidence="3">The sequence shown here is derived from an EMBL/GenBank/DDBJ whole genome shotgun (WGS) entry which is preliminary data.</text>
</comment>
<accession>A0A2G8LJD1</accession>
<evidence type="ECO:0000313" key="3">
    <source>
        <dbReference type="EMBL" id="PIK60322.1"/>
    </source>
</evidence>
<keyword evidence="1" id="KW-0812">Transmembrane</keyword>
<feature type="domain" description="NACHT" evidence="2">
    <location>
        <begin position="186"/>
        <end position="372"/>
    </location>
</feature>
<proteinExistence type="predicted"/>
<evidence type="ECO:0000256" key="1">
    <source>
        <dbReference type="SAM" id="Phobius"/>
    </source>
</evidence>
<organism evidence="3 4">
    <name type="scientific">Stichopus japonicus</name>
    <name type="common">Sea cucumber</name>
    <dbReference type="NCBI Taxonomy" id="307972"/>
    <lineage>
        <taxon>Eukaryota</taxon>
        <taxon>Metazoa</taxon>
        <taxon>Echinodermata</taxon>
        <taxon>Eleutherozoa</taxon>
        <taxon>Echinozoa</taxon>
        <taxon>Holothuroidea</taxon>
        <taxon>Aspidochirotacea</taxon>
        <taxon>Aspidochirotida</taxon>
        <taxon>Stichopodidae</taxon>
        <taxon>Apostichopus</taxon>
    </lineage>
</organism>
<evidence type="ECO:0000313" key="4">
    <source>
        <dbReference type="Proteomes" id="UP000230750"/>
    </source>
</evidence>
<dbReference type="Pfam" id="PF05729">
    <property type="entry name" value="NACHT"/>
    <property type="match status" value="1"/>
</dbReference>
<dbReference type="AlphaFoldDB" id="A0A2G8LJD1"/>
<reference evidence="3 4" key="1">
    <citation type="journal article" date="2017" name="PLoS Biol.">
        <title>The sea cucumber genome provides insights into morphological evolution and visceral regeneration.</title>
        <authorList>
            <person name="Zhang X."/>
            <person name="Sun L."/>
            <person name="Yuan J."/>
            <person name="Sun Y."/>
            <person name="Gao Y."/>
            <person name="Zhang L."/>
            <person name="Li S."/>
            <person name="Dai H."/>
            <person name="Hamel J.F."/>
            <person name="Liu C."/>
            <person name="Yu Y."/>
            <person name="Liu S."/>
            <person name="Lin W."/>
            <person name="Guo K."/>
            <person name="Jin S."/>
            <person name="Xu P."/>
            <person name="Storey K.B."/>
            <person name="Huan P."/>
            <person name="Zhang T."/>
            <person name="Zhou Y."/>
            <person name="Zhang J."/>
            <person name="Lin C."/>
            <person name="Li X."/>
            <person name="Xing L."/>
            <person name="Huo D."/>
            <person name="Sun M."/>
            <person name="Wang L."/>
            <person name="Mercier A."/>
            <person name="Li F."/>
            <person name="Yang H."/>
            <person name="Xiang J."/>
        </authorList>
    </citation>
    <scope>NUCLEOTIDE SEQUENCE [LARGE SCALE GENOMIC DNA]</scope>
    <source>
        <strain evidence="3">Shaxun</strain>
        <tissue evidence="3">Muscle</tissue>
    </source>
</reference>
<dbReference type="Proteomes" id="UP000230750">
    <property type="component" value="Unassembled WGS sequence"/>
</dbReference>
<protein>
    <recommendedName>
        <fullName evidence="2">NACHT domain-containing protein</fullName>
    </recommendedName>
</protein>
<dbReference type="Gene3D" id="3.40.50.300">
    <property type="entry name" value="P-loop containing nucleotide triphosphate hydrolases"/>
    <property type="match status" value="1"/>
</dbReference>
<keyword evidence="1" id="KW-1133">Transmembrane helix</keyword>
<keyword evidence="4" id="KW-1185">Reference proteome</keyword>
<gene>
    <name evidence="3" type="ORF">BSL78_02753</name>
</gene>
<sequence>MGDRWLTEKTIEYTTPDCGADATFRCIASSSDFPFLSLLDTYSSTVRIQTGACKDSPSMEPTSNPKGQVAWPFVVIGIMIVLVMLVLIACFWYRRGGTSIQIATPDHVSLFYCFFFRDEKYFSGGAYEVLREILLHQAAPWGEPIPIHALYTTCQCTVTNANGVVSHQDSDFLSTPEFNFDCKNRVFIIADLGYGKTSFTQHLVSDWVSKMKTPKVGKKDKVSDPILIYVHLKDFDPSMILSELVKEMMPAGIDLTVDDIVEIFLNFEFQVLLDGLDELSMSTISADTSAENPTNDKEERDNLLQERGKNDANLTVENLLDNTINTVKFKKTKVWVTSREVDDMKASFALPYSKVKLNGFSNSQVNEYIHKTCKYYFKSQAIPQLTLIPESKRKDSKLDVTQQAKSDTNNQEMIEIKTTNNESYPVIEGGCNNAENVKYENQMSREKMIQTLMRLTKRVNKPRR</sequence>
<dbReference type="EMBL" id="MRZV01000060">
    <property type="protein sequence ID" value="PIK60322.1"/>
    <property type="molecule type" value="Genomic_DNA"/>
</dbReference>
<name>A0A2G8LJD1_STIJA</name>